<evidence type="ECO:0000313" key="5">
    <source>
        <dbReference type="Proteomes" id="UP000198531"/>
    </source>
</evidence>
<keyword evidence="1 2" id="KW-0129">CBS domain</keyword>
<evidence type="ECO:0000313" key="4">
    <source>
        <dbReference type="EMBL" id="SFR66558.1"/>
    </source>
</evidence>
<proteinExistence type="predicted"/>
<dbReference type="RefSeq" id="WP_089809659.1">
    <property type="nucleotide sequence ID" value="NZ_FOYT01000003.1"/>
</dbReference>
<dbReference type="InterPro" id="IPR000644">
    <property type="entry name" value="CBS_dom"/>
</dbReference>
<name>A0A1I6IIN5_9EURY</name>
<dbReference type="SMART" id="SM00116">
    <property type="entry name" value="CBS"/>
    <property type="match status" value="2"/>
</dbReference>
<dbReference type="Gene3D" id="3.10.580.10">
    <property type="entry name" value="CBS-domain"/>
    <property type="match status" value="1"/>
</dbReference>
<dbReference type="STRING" id="553469.SAMN04487947_3323"/>
<dbReference type="InterPro" id="IPR046342">
    <property type="entry name" value="CBS_dom_sf"/>
</dbReference>
<sequence length="140" mass="14706">MTLEDVATPGVETAGPDTSVEVLADTMAERTVGSVVITEDGAPVGIVTDRDLALATFRGDADPATMTANDVMTPDPRTMNVNEGILELTNAMCRDEVRRMPVVDADGHVVGIVTLDDLVRLLVAELGNLAGVIEAESPPY</sequence>
<dbReference type="Proteomes" id="UP000198531">
    <property type="component" value="Unassembled WGS sequence"/>
</dbReference>
<organism evidence="4 5">
    <name type="scientific">Halogeometricum rufum</name>
    <dbReference type="NCBI Taxonomy" id="553469"/>
    <lineage>
        <taxon>Archaea</taxon>
        <taxon>Methanobacteriati</taxon>
        <taxon>Methanobacteriota</taxon>
        <taxon>Stenosarchaea group</taxon>
        <taxon>Halobacteria</taxon>
        <taxon>Halobacteriales</taxon>
        <taxon>Haloferacaceae</taxon>
        <taxon>Halogeometricum</taxon>
    </lineage>
</organism>
<dbReference type="Pfam" id="PF00571">
    <property type="entry name" value="CBS"/>
    <property type="match status" value="2"/>
</dbReference>
<dbReference type="EMBL" id="FOYT01000003">
    <property type="protein sequence ID" value="SFR66558.1"/>
    <property type="molecule type" value="Genomic_DNA"/>
</dbReference>
<feature type="domain" description="CBS" evidence="3">
    <location>
        <begin position="7"/>
        <end position="63"/>
    </location>
</feature>
<dbReference type="PANTHER" id="PTHR43080:SF2">
    <property type="entry name" value="CBS DOMAIN-CONTAINING PROTEIN"/>
    <property type="match status" value="1"/>
</dbReference>
<feature type="domain" description="CBS" evidence="3">
    <location>
        <begin position="72"/>
        <end position="129"/>
    </location>
</feature>
<dbReference type="InterPro" id="IPR051257">
    <property type="entry name" value="Diverse_CBS-Domain"/>
</dbReference>
<evidence type="ECO:0000259" key="3">
    <source>
        <dbReference type="PROSITE" id="PS51371"/>
    </source>
</evidence>
<dbReference type="AlphaFoldDB" id="A0A1I6IIN5"/>
<dbReference type="SUPFAM" id="SSF54631">
    <property type="entry name" value="CBS-domain pair"/>
    <property type="match status" value="1"/>
</dbReference>
<evidence type="ECO:0000256" key="1">
    <source>
        <dbReference type="ARBA" id="ARBA00023122"/>
    </source>
</evidence>
<evidence type="ECO:0000256" key="2">
    <source>
        <dbReference type="PROSITE-ProRule" id="PRU00703"/>
    </source>
</evidence>
<keyword evidence="5" id="KW-1185">Reference proteome</keyword>
<accession>A0A1I6IIN5</accession>
<gene>
    <name evidence="4" type="ORF">SAMN04487947_3323</name>
</gene>
<dbReference type="PROSITE" id="PS51371">
    <property type="entry name" value="CBS"/>
    <property type="match status" value="2"/>
</dbReference>
<protein>
    <submittedName>
        <fullName evidence="4">CBS domain-containing protein</fullName>
    </submittedName>
</protein>
<dbReference type="PANTHER" id="PTHR43080">
    <property type="entry name" value="CBS DOMAIN-CONTAINING PROTEIN CBSX3, MITOCHONDRIAL"/>
    <property type="match status" value="1"/>
</dbReference>
<dbReference type="OrthoDB" id="43333at2157"/>
<reference evidence="5" key="1">
    <citation type="submission" date="2016-10" db="EMBL/GenBank/DDBJ databases">
        <authorList>
            <person name="Varghese N."/>
            <person name="Submissions S."/>
        </authorList>
    </citation>
    <scope>NUCLEOTIDE SEQUENCE [LARGE SCALE GENOMIC DNA]</scope>
    <source>
        <strain evidence="5">CGMCC 1.7736</strain>
    </source>
</reference>